<dbReference type="Pfam" id="PF16918">
    <property type="entry name" value="PknG_TPR"/>
    <property type="match status" value="1"/>
</dbReference>
<sequence>MTACVRPGCDGEYLSDDSCDTCGFDKPSAPVAQELPAVSSRRSTTGAKARHRGSLIEQVELPPFTPRDPATAVLADPEVPYRRRVCHLCRQPVGQPRGEKPGLTEGFCPRDRTPFSFRPSLDPGQHVDKYEILGCLAYGGYGWIYLARDRNLGDGRAERWVVLKGLIDTGDPDAVAAAVAEQRYLVEVDHPNIVKIHDFVRHTDPHTGATAGYIVMEYLGGRTLRDVLQRHQVDGEPAPLPVRVVLKYADEILGALGYLHRRGLRFCDLKPDNVMQVDQRAKLIDLGAMLHEDDKGAVFGTEGYQAPEIDDPRDPRRPCPDTDLYTLGRTMAVLGFPFAGFTEQYKHSIPPLGQIHWLERQESFHRLLIRAAHPEPARRFTAAEDFRDQVAGVLAEVLAKENDEPGIVVSTLFTREARAFGTGDAVSWQDVPSCLPSPLVDPDDAEAAFLMTLGGVDRHQLVETLVDARDRSPEVLLRLAGARIAVGELEEAKADLADFGKAMPGDWRTEWYLGVAAFAGDAPEEAKTRFDAVYSALPGELAPKLALAAAHEWLEEHTRAEELYSRVWHTDDSYVSAAFGLARMLALRSKTSEAVSALDAVPEHSTHHLSARIGAIRLLIGDNRHTDAVTRLREAKLDDRRHTELEIEVLNARLVTQEADDDLRRELEQAYRKLAKLTTDRDTRSRLVDRANEVRPKTLV</sequence>
<dbReference type="CDD" id="cd14014">
    <property type="entry name" value="STKc_PknB_like"/>
    <property type="match status" value="1"/>
</dbReference>
<keyword evidence="4" id="KW-0547">Nucleotide-binding</keyword>
<evidence type="ECO:0000256" key="1">
    <source>
        <dbReference type="ARBA" id="ARBA00012513"/>
    </source>
</evidence>
<evidence type="ECO:0000313" key="10">
    <source>
        <dbReference type="EMBL" id="SDW24492.1"/>
    </source>
</evidence>
<evidence type="ECO:0000256" key="8">
    <source>
        <dbReference type="ARBA" id="ARBA00048679"/>
    </source>
</evidence>
<dbReference type="EC" id="2.7.11.1" evidence="1"/>
<dbReference type="Gene3D" id="1.10.510.10">
    <property type="entry name" value="Transferase(Phosphotransferase) domain 1"/>
    <property type="match status" value="1"/>
</dbReference>
<dbReference type="Gene3D" id="1.25.40.10">
    <property type="entry name" value="Tetratricopeptide repeat domain"/>
    <property type="match status" value="1"/>
</dbReference>
<dbReference type="Pfam" id="PF00069">
    <property type="entry name" value="Pkinase"/>
    <property type="match status" value="1"/>
</dbReference>
<gene>
    <name evidence="10" type="ORF">SAMN05421504_10154</name>
</gene>
<organism evidence="10 11">
    <name type="scientific">Amycolatopsis xylanica</name>
    <dbReference type="NCBI Taxonomy" id="589385"/>
    <lineage>
        <taxon>Bacteria</taxon>
        <taxon>Bacillati</taxon>
        <taxon>Actinomycetota</taxon>
        <taxon>Actinomycetes</taxon>
        <taxon>Pseudonocardiales</taxon>
        <taxon>Pseudonocardiaceae</taxon>
        <taxon>Amycolatopsis</taxon>
    </lineage>
</organism>
<evidence type="ECO:0000313" key="11">
    <source>
        <dbReference type="Proteomes" id="UP000199515"/>
    </source>
</evidence>
<feature type="domain" description="Protein kinase" evidence="9">
    <location>
        <begin position="130"/>
        <end position="391"/>
    </location>
</feature>
<dbReference type="Pfam" id="PF16919">
    <property type="entry name" value="PknG_rubred"/>
    <property type="match status" value="1"/>
</dbReference>
<dbReference type="AlphaFoldDB" id="A0A1H2RYD1"/>
<reference evidence="10 11" key="1">
    <citation type="submission" date="2016-10" db="EMBL/GenBank/DDBJ databases">
        <authorList>
            <person name="de Groot N.N."/>
        </authorList>
    </citation>
    <scope>NUCLEOTIDE SEQUENCE [LARGE SCALE GENOMIC DNA]</scope>
    <source>
        <strain evidence="10 11">CPCC 202699</strain>
    </source>
</reference>
<dbReference type="SMART" id="SM00220">
    <property type="entry name" value="S_TKc"/>
    <property type="match status" value="1"/>
</dbReference>
<dbReference type="OrthoDB" id="137117at2"/>
<dbReference type="InterPro" id="IPR011990">
    <property type="entry name" value="TPR-like_helical_dom_sf"/>
</dbReference>
<evidence type="ECO:0000256" key="7">
    <source>
        <dbReference type="ARBA" id="ARBA00047899"/>
    </source>
</evidence>
<protein>
    <recommendedName>
        <fullName evidence="1">non-specific serine/threonine protein kinase</fullName>
        <ecNumber evidence="1">2.7.11.1</ecNumber>
    </recommendedName>
</protein>
<keyword evidence="3" id="KW-0808">Transferase</keyword>
<dbReference type="PROSITE" id="PS50011">
    <property type="entry name" value="PROTEIN_KINASE_DOM"/>
    <property type="match status" value="1"/>
</dbReference>
<dbReference type="GO" id="GO:0004674">
    <property type="term" value="F:protein serine/threonine kinase activity"/>
    <property type="evidence" value="ECO:0007669"/>
    <property type="project" value="UniProtKB-KW"/>
</dbReference>
<keyword evidence="5 10" id="KW-0418">Kinase</keyword>
<dbReference type="InterPro" id="IPR000719">
    <property type="entry name" value="Prot_kinase_dom"/>
</dbReference>
<dbReference type="PANTHER" id="PTHR24363">
    <property type="entry name" value="SERINE/THREONINE PROTEIN KINASE"/>
    <property type="match status" value="1"/>
</dbReference>
<dbReference type="GO" id="GO:0005524">
    <property type="term" value="F:ATP binding"/>
    <property type="evidence" value="ECO:0007669"/>
    <property type="project" value="UniProtKB-KW"/>
</dbReference>
<evidence type="ECO:0000256" key="5">
    <source>
        <dbReference type="ARBA" id="ARBA00022777"/>
    </source>
</evidence>
<comment type="catalytic activity">
    <reaction evidence="7">
        <text>L-threonyl-[protein] + ATP = O-phospho-L-threonyl-[protein] + ADP + H(+)</text>
        <dbReference type="Rhea" id="RHEA:46608"/>
        <dbReference type="Rhea" id="RHEA-COMP:11060"/>
        <dbReference type="Rhea" id="RHEA-COMP:11605"/>
        <dbReference type="ChEBI" id="CHEBI:15378"/>
        <dbReference type="ChEBI" id="CHEBI:30013"/>
        <dbReference type="ChEBI" id="CHEBI:30616"/>
        <dbReference type="ChEBI" id="CHEBI:61977"/>
        <dbReference type="ChEBI" id="CHEBI:456216"/>
        <dbReference type="EC" id="2.7.11.1"/>
    </reaction>
</comment>
<dbReference type="STRING" id="589385.SAMN05421504_10154"/>
<keyword evidence="2" id="KW-0723">Serine/threonine-protein kinase</keyword>
<evidence type="ECO:0000256" key="6">
    <source>
        <dbReference type="ARBA" id="ARBA00022840"/>
    </source>
</evidence>
<dbReference type="SUPFAM" id="SSF48452">
    <property type="entry name" value="TPR-like"/>
    <property type="match status" value="1"/>
</dbReference>
<dbReference type="Proteomes" id="UP000199515">
    <property type="component" value="Unassembled WGS sequence"/>
</dbReference>
<keyword evidence="11" id="KW-1185">Reference proteome</keyword>
<name>A0A1H2RYD1_9PSEU</name>
<comment type="catalytic activity">
    <reaction evidence="8">
        <text>L-seryl-[protein] + ATP = O-phospho-L-seryl-[protein] + ADP + H(+)</text>
        <dbReference type="Rhea" id="RHEA:17989"/>
        <dbReference type="Rhea" id="RHEA-COMP:9863"/>
        <dbReference type="Rhea" id="RHEA-COMP:11604"/>
        <dbReference type="ChEBI" id="CHEBI:15378"/>
        <dbReference type="ChEBI" id="CHEBI:29999"/>
        <dbReference type="ChEBI" id="CHEBI:30616"/>
        <dbReference type="ChEBI" id="CHEBI:83421"/>
        <dbReference type="ChEBI" id="CHEBI:456216"/>
        <dbReference type="EC" id="2.7.11.1"/>
    </reaction>
</comment>
<dbReference type="InterPro" id="IPR011009">
    <property type="entry name" value="Kinase-like_dom_sf"/>
</dbReference>
<dbReference type="InterPro" id="IPR031636">
    <property type="entry name" value="PknG_TPR"/>
</dbReference>
<dbReference type="SUPFAM" id="SSF56112">
    <property type="entry name" value="Protein kinase-like (PK-like)"/>
    <property type="match status" value="1"/>
</dbReference>
<evidence type="ECO:0000256" key="2">
    <source>
        <dbReference type="ARBA" id="ARBA00022527"/>
    </source>
</evidence>
<dbReference type="PANTHER" id="PTHR24363:SF0">
    <property type="entry name" value="SERINE_THREONINE KINASE LIKE DOMAIN CONTAINING 1"/>
    <property type="match status" value="1"/>
</dbReference>
<dbReference type="RefSeq" id="WP_091285051.1">
    <property type="nucleotide sequence ID" value="NZ_FNON01000001.1"/>
</dbReference>
<dbReference type="Gene3D" id="3.30.200.20">
    <property type="entry name" value="Phosphorylase Kinase, domain 1"/>
    <property type="match status" value="1"/>
</dbReference>
<evidence type="ECO:0000259" key="9">
    <source>
        <dbReference type="PROSITE" id="PS50011"/>
    </source>
</evidence>
<dbReference type="EMBL" id="FNON01000001">
    <property type="protein sequence ID" value="SDW24492.1"/>
    <property type="molecule type" value="Genomic_DNA"/>
</dbReference>
<accession>A0A1H2RYD1</accession>
<proteinExistence type="predicted"/>
<evidence type="ECO:0000256" key="4">
    <source>
        <dbReference type="ARBA" id="ARBA00022741"/>
    </source>
</evidence>
<dbReference type="InterPro" id="IPR031634">
    <property type="entry name" value="PknG_rubred"/>
</dbReference>
<keyword evidence="6" id="KW-0067">ATP-binding</keyword>
<evidence type="ECO:0000256" key="3">
    <source>
        <dbReference type="ARBA" id="ARBA00022679"/>
    </source>
</evidence>